<accession>A0AAW7MKV0</accession>
<dbReference type="RefSeq" id="WP_301234299.1">
    <property type="nucleotide sequence ID" value="NZ_QAIC01000034.1"/>
</dbReference>
<dbReference type="SMART" id="SM00855">
    <property type="entry name" value="PGAM"/>
    <property type="match status" value="1"/>
</dbReference>
<dbReference type="EMBL" id="QAID01000032">
    <property type="protein sequence ID" value="MDN4577649.1"/>
    <property type="molecule type" value="Genomic_DNA"/>
</dbReference>
<dbReference type="Proteomes" id="UP001172788">
    <property type="component" value="Unassembled WGS sequence"/>
</dbReference>
<gene>
    <name evidence="1" type="ORF">DBA34_08805</name>
    <name evidence="2" type="ORF">DBB29_05905</name>
</gene>
<keyword evidence="3" id="KW-1185">Reference proteome</keyword>
<dbReference type="InterPro" id="IPR029033">
    <property type="entry name" value="His_PPase_superfam"/>
</dbReference>
<sequence>MDLILMRHPPPDVASSVCYGRTDLPVDAARFDTCVAAMRAGLAAQLDGRTPTAIHSSPLLRARRAADALATSFGVPVTEDARLAEMDFGAWEMRPWDTLDRRDLDAWARDIHGFSPPGGESARDVVLRMHAWARALRAAANDVHVAVAHAGPIRLHTATALRMPTTACLSWALDFGALCHLHVADDGHARLIRWNA</sequence>
<evidence type="ECO:0000313" key="2">
    <source>
        <dbReference type="EMBL" id="MDN4577649.1"/>
    </source>
</evidence>
<dbReference type="SUPFAM" id="SSF53254">
    <property type="entry name" value="Phosphoglycerate mutase-like"/>
    <property type="match status" value="1"/>
</dbReference>
<dbReference type="AlphaFoldDB" id="A0AAW7MKV0"/>
<evidence type="ECO:0000313" key="3">
    <source>
        <dbReference type="Proteomes" id="UP001172788"/>
    </source>
</evidence>
<reference evidence="1" key="1">
    <citation type="submission" date="2018-04" db="EMBL/GenBank/DDBJ databases">
        <authorList>
            <person name="Jy Z."/>
        </authorList>
    </citation>
    <scope>NUCLEOTIDE SEQUENCE</scope>
    <source>
        <strain evidence="2">AS13</strain>
        <strain evidence="1">LA18</strain>
    </source>
</reference>
<dbReference type="Gene3D" id="3.40.50.1240">
    <property type="entry name" value="Phosphoglycerate mutase-like"/>
    <property type="match status" value="1"/>
</dbReference>
<dbReference type="Pfam" id="PF00300">
    <property type="entry name" value="His_Phos_1"/>
    <property type="match status" value="1"/>
</dbReference>
<name>A0AAW7MKV0_9BURK</name>
<protein>
    <submittedName>
        <fullName evidence="1">Alpha-ribazole phosphatase</fullName>
    </submittedName>
</protein>
<comment type="caution">
    <text evidence="1">The sequence shown here is derived from an EMBL/GenBank/DDBJ whole genome shotgun (WGS) entry which is preliminary data.</text>
</comment>
<dbReference type="EMBL" id="QAIC01000034">
    <property type="protein sequence ID" value="MDN4573357.1"/>
    <property type="molecule type" value="Genomic_DNA"/>
</dbReference>
<organism evidence="1 4">
    <name type="scientific">Pandoraea cepalis</name>
    <dbReference type="NCBI Taxonomy" id="2508294"/>
    <lineage>
        <taxon>Bacteria</taxon>
        <taxon>Pseudomonadati</taxon>
        <taxon>Pseudomonadota</taxon>
        <taxon>Betaproteobacteria</taxon>
        <taxon>Burkholderiales</taxon>
        <taxon>Burkholderiaceae</taxon>
        <taxon>Pandoraea</taxon>
    </lineage>
</organism>
<dbReference type="InterPro" id="IPR013078">
    <property type="entry name" value="His_Pase_superF_clade-1"/>
</dbReference>
<dbReference type="Proteomes" id="UP001172791">
    <property type="component" value="Unassembled WGS sequence"/>
</dbReference>
<evidence type="ECO:0000313" key="1">
    <source>
        <dbReference type="EMBL" id="MDN4573357.1"/>
    </source>
</evidence>
<evidence type="ECO:0000313" key="4">
    <source>
        <dbReference type="Proteomes" id="UP001172791"/>
    </source>
</evidence>
<proteinExistence type="predicted"/>